<dbReference type="PANTHER" id="PTHR12778:SF10">
    <property type="entry name" value="MAJOR FACILITATOR SUPERFAMILY DOMAIN-CONTAINING PROTEIN 3"/>
    <property type="match status" value="1"/>
</dbReference>
<evidence type="ECO:0000256" key="1">
    <source>
        <dbReference type="ARBA" id="ARBA00004141"/>
    </source>
</evidence>
<keyword evidence="8" id="KW-1185">Reference proteome</keyword>
<dbReference type="Proteomes" id="UP000516072">
    <property type="component" value="Chromosome"/>
</dbReference>
<proteinExistence type="predicted"/>
<dbReference type="CDD" id="cd17486">
    <property type="entry name" value="MFS_AmpG_like"/>
    <property type="match status" value="1"/>
</dbReference>
<comment type="subcellular location">
    <subcellularLocation>
        <location evidence="1">Membrane</location>
        <topology evidence="1">Multi-pass membrane protein</topology>
    </subcellularLocation>
</comment>
<dbReference type="SUPFAM" id="SSF103473">
    <property type="entry name" value="MFS general substrate transporter"/>
    <property type="match status" value="1"/>
</dbReference>
<name>A0A7G1QBV6_9GAMM</name>
<dbReference type="AlphaFoldDB" id="A0A7G1QBV6"/>
<feature type="transmembrane region" description="Helical" evidence="6">
    <location>
        <begin position="35"/>
        <end position="52"/>
    </location>
</feature>
<evidence type="ECO:0000256" key="3">
    <source>
        <dbReference type="ARBA" id="ARBA00022692"/>
    </source>
</evidence>
<dbReference type="EMBL" id="LR778175">
    <property type="protein sequence ID" value="CAB1277491.1"/>
    <property type="molecule type" value="Genomic_DNA"/>
</dbReference>
<evidence type="ECO:0000313" key="7">
    <source>
        <dbReference type="EMBL" id="CAB1277491.1"/>
    </source>
</evidence>
<feature type="transmembrane region" description="Helical" evidence="6">
    <location>
        <begin position="7"/>
        <end position="29"/>
    </location>
</feature>
<feature type="transmembrane region" description="Helical" evidence="6">
    <location>
        <begin position="139"/>
        <end position="159"/>
    </location>
</feature>
<accession>A0A7G1QBV6</accession>
<feature type="transmembrane region" description="Helical" evidence="6">
    <location>
        <begin position="342"/>
        <end position="360"/>
    </location>
</feature>
<dbReference type="InterPro" id="IPR004752">
    <property type="entry name" value="AmpG_permease/AT-1"/>
</dbReference>
<evidence type="ECO:0000256" key="2">
    <source>
        <dbReference type="ARBA" id="ARBA00022448"/>
    </source>
</evidence>
<gene>
    <name evidence="7" type="ORF">NSCAC_1695</name>
</gene>
<keyword evidence="4 6" id="KW-1133">Transmembrane helix</keyword>
<dbReference type="InterPro" id="IPR036259">
    <property type="entry name" value="MFS_trans_sf"/>
</dbReference>
<evidence type="ECO:0000313" key="8">
    <source>
        <dbReference type="Proteomes" id="UP000516072"/>
    </source>
</evidence>
<feature type="transmembrane region" description="Helical" evidence="6">
    <location>
        <begin position="98"/>
        <end position="118"/>
    </location>
</feature>
<feature type="transmembrane region" description="Helical" evidence="6">
    <location>
        <begin position="366"/>
        <end position="387"/>
    </location>
</feature>
<sequence length="395" mass="43438">MSTPVVIAFFMGFASGFPLLLTGSVLQAWMKKEHIDLSTIGLFSLVGLPYTLKFLWAPLLDSYTPKYLGRRRGWLLWAQIGVIITLFILSFTHPTHSATIASVALLVTFFSALQDNVIDAYRRESLADHELGLGSAFYVNGYRLGMLITSAGGLILADYITFPQIYRLFTVMMFIGVITTLFAPEPQILTSTPKGIIESITAPFKEYFSRSNALLILFFILFYKLGDSMAGHMTIPFYLSLGYSTSEIGLIVKGFGLGTTILGGILGGVLMLKVTIYRALWIFGILQGLSILGFSLLAISNHDLLALILAVSFENFTSGMGTTAYAAFMASLTHKTFTATQYALFSSFMGIPRVIMTAPTGFTAEYLGWVLFFIFCTLCTIPGLLLLRKLEKLAT</sequence>
<dbReference type="NCBIfam" id="TIGR00901">
    <property type="entry name" value="2A0125"/>
    <property type="match status" value="1"/>
</dbReference>
<dbReference type="PANTHER" id="PTHR12778">
    <property type="entry name" value="SOLUTE CARRIER FAMILY 33 ACETYL-COA TRANSPORTER -RELATED"/>
    <property type="match status" value="1"/>
</dbReference>
<protein>
    <submittedName>
        <fullName evidence="7">Major facilitator superfamily MFS_1</fullName>
    </submittedName>
</protein>
<feature type="transmembrane region" description="Helical" evidence="6">
    <location>
        <begin position="73"/>
        <end position="92"/>
    </location>
</feature>
<reference evidence="7 8" key="1">
    <citation type="submission" date="2020-03" db="EMBL/GenBank/DDBJ databases">
        <authorList>
            <person name="Picone N."/>
        </authorList>
    </citation>
    <scope>NUCLEOTIDE SEQUENCE [LARGE SCALE GENOMIC DNA]</scope>
    <source>
        <strain evidence="7">NSCAC1</strain>
    </source>
</reference>
<dbReference type="GO" id="GO:0016020">
    <property type="term" value="C:membrane"/>
    <property type="evidence" value="ECO:0007669"/>
    <property type="project" value="UniProtKB-SubCell"/>
</dbReference>
<evidence type="ECO:0000256" key="6">
    <source>
        <dbReference type="SAM" id="Phobius"/>
    </source>
</evidence>
<feature type="transmembrane region" description="Helical" evidence="6">
    <location>
        <begin position="165"/>
        <end position="184"/>
    </location>
</feature>
<evidence type="ECO:0000256" key="4">
    <source>
        <dbReference type="ARBA" id="ARBA00022989"/>
    </source>
</evidence>
<keyword evidence="3 6" id="KW-0812">Transmembrane</keyword>
<dbReference type="InterPro" id="IPR011701">
    <property type="entry name" value="MFS"/>
</dbReference>
<dbReference type="Pfam" id="PF07690">
    <property type="entry name" value="MFS_1"/>
    <property type="match status" value="1"/>
</dbReference>
<feature type="transmembrane region" description="Helical" evidence="6">
    <location>
        <begin position="279"/>
        <end position="299"/>
    </location>
</feature>
<feature type="transmembrane region" description="Helical" evidence="6">
    <location>
        <begin position="214"/>
        <end position="239"/>
    </location>
</feature>
<evidence type="ECO:0000256" key="5">
    <source>
        <dbReference type="ARBA" id="ARBA00023136"/>
    </source>
</evidence>
<keyword evidence="5 6" id="KW-0472">Membrane</keyword>
<feature type="transmembrane region" description="Helical" evidence="6">
    <location>
        <begin position="305"/>
        <end position="330"/>
    </location>
</feature>
<dbReference type="GO" id="GO:0022857">
    <property type="term" value="F:transmembrane transporter activity"/>
    <property type="evidence" value="ECO:0007669"/>
    <property type="project" value="InterPro"/>
</dbReference>
<organism evidence="7 8">
    <name type="scientific">Candidatus Nitrosacidococcus tergens</name>
    <dbReference type="NCBI Taxonomy" id="553981"/>
    <lineage>
        <taxon>Bacteria</taxon>
        <taxon>Pseudomonadati</taxon>
        <taxon>Pseudomonadota</taxon>
        <taxon>Gammaproteobacteria</taxon>
        <taxon>Chromatiales</taxon>
        <taxon>Chromatiaceae</taxon>
        <taxon>Candidatus Nitrosacidococcus</taxon>
    </lineage>
</organism>
<dbReference type="Gene3D" id="1.20.1250.20">
    <property type="entry name" value="MFS general substrate transporter like domains"/>
    <property type="match status" value="2"/>
</dbReference>
<feature type="transmembrane region" description="Helical" evidence="6">
    <location>
        <begin position="251"/>
        <end position="272"/>
    </location>
</feature>
<keyword evidence="2" id="KW-0813">Transport</keyword>
<dbReference type="KEGG" id="ntg:NSCAC_1695"/>